<name>A0A2I0VVJ2_9ASPA</name>
<dbReference type="AlphaFoldDB" id="A0A2I0VVJ2"/>
<dbReference type="SUPFAM" id="SSF56672">
    <property type="entry name" value="DNA/RNA polymerases"/>
    <property type="match status" value="1"/>
</dbReference>
<dbReference type="InterPro" id="IPR043502">
    <property type="entry name" value="DNA/RNA_pol_sf"/>
</dbReference>
<evidence type="ECO:0000313" key="1">
    <source>
        <dbReference type="EMBL" id="PKU67424.1"/>
    </source>
</evidence>
<dbReference type="InterPro" id="IPR043128">
    <property type="entry name" value="Rev_trsase/Diguanyl_cyclase"/>
</dbReference>
<reference evidence="1 2" key="2">
    <citation type="journal article" date="2017" name="Nature">
        <title>The Apostasia genome and the evolution of orchids.</title>
        <authorList>
            <person name="Zhang G.Q."/>
            <person name="Liu K.W."/>
            <person name="Li Z."/>
            <person name="Lohaus R."/>
            <person name="Hsiao Y.Y."/>
            <person name="Niu S.C."/>
            <person name="Wang J.Y."/>
            <person name="Lin Y.C."/>
            <person name="Xu Q."/>
            <person name="Chen L.J."/>
            <person name="Yoshida K."/>
            <person name="Fujiwara S."/>
            <person name="Wang Z.W."/>
            <person name="Zhang Y.Q."/>
            <person name="Mitsuda N."/>
            <person name="Wang M."/>
            <person name="Liu G.H."/>
            <person name="Pecoraro L."/>
            <person name="Huang H.X."/>
            <person name="Xiao X.J."/>
            <person name="Lin M."/>
            <person name="Wu X.Y."/>
            <person name="Wu W.L."/>
            <person name="Chen Y.Y."/>
            <person name="Chang S.B."/>
            <person name="Sakamoto S."/>
            <person name="Ohme-Takagi M."/>
            <person name="Yagi M."/>
            <person name="Zeng S.J."/>
            <person name="Shen C.Y."/>
            <person name="Yeh C.M."/>
            <person name="Luo Y.B."/>
            <person name="Tsai W.C."/>
            <person name="Van de Peer Y."/>
            <person name="Liu Z.J."/>
        </authorList>
    </citation>
    <scope>NUCLEOTIDE SEQUENCE [LARGE SCALE GENOMIC DNA]</scope>
    <source>
        <tissue evidence="1">The whole plant</tissue>
    </source>
</reference>
<organism evidence="1 2">
    <name type="scientific">Dendrobium catenatum</name>
    <dbReference type="NCBI Taxonomy" id="906689"/>
    <lineage>
        <taxon>Eukaryota</taxon>
        <taxon>Viridiplantae</taxon>
        <taxon>Streptophyta</taxon>
        <taxon>Embryophyta</taxon>
        <taxon>Tracheophyta</taxon>
        <taxon>Spermatophyta</taxon>
        <taxon>Magnoliopsida</taxon>
        <taxon>Liliopsida</taxon>
        <taxon>Asparagales</taxon>
        <taxon>Orchidaceae</taxon>
        <taxon>Epidendroideae</taxon>
        <taxon>Malaxideae</taxon>
        <taxon>Dendrobiinae</taxon>
        <taxon>Dendrobium</taxon>
    </lineage>
</organism>
<keyword evidence="2" id="KW-1185">Reference proteome</keyword>
<dbReference type="Proteomes" id="UP000233837">
    <property type="component" value="Unassembled WGS sequence"/>
</dbReference>
<accession>A0A2I0VVJ2</accession>
<protein>
    <submittedName>
        <fullName evidence="1">Uncharacterized protein</fullName>
    </submittedName>
</protein>
<sequence length="58" mass="6773">MPPPKTLTQLRYFQGRLAYLRRFISNLSGRCQPFVALFKKKKILHSDGIKTARKHLTT</sequence>
<dbReference type="Gene3D" id="3.30.70.270">
    <property type="match status" value="1"/>
</dbReference>
<evidence type="ECO:0000313" key="2">
    <source>
        <dbReference type="Proteomes" id="UP000233837"/>
    </source>
</evidence>
<gene>
    <name evidence="1" type="ORF">MA16_Dca018389</name>
</gene>
<reference evidence="1 2" key="1">
    <citation type="journal article" date="2016" name="Sci. Rep.">
        <title>The Dendrobium catenatum Lindl. genome sequence provides insights into polysaccharide synthase, floral development and adaptive evolution.</title>
        <authorList>
            <person name="Zhang G.Q."/>
            <person name="Xu Q."/>
            <person name="Bian C."/>
            <person name="Tsai W.C."/>
            <person name="Yeh C.M."/>
            <person name="Liu K.W."/>
            <person name="Yoshida K."/>
            <person name="Zhang L.S."/>
            <person name="Chang S.B."/>
            <person name="Chen F."/>
            <person name="Shi Y."/>
            <person name="Su Y.Y."/>
            <person name="Zhang Y.Q."/>
            <person name="Chen L.J."/>
            <person name="Yin Y."/>
            <person name="Lin M."/>
            <person name="Huang H."/>
            <person name="Deng H."/>
            <person name="Wang Z.W."/>
            <person name="Zhu S.L."/>
            <person name="Zhao X."/>
            <person name="Deng C."/>
            <person name="Niu S.C."/>
            <person name="Huang J."/>
            <person name="Wang M."/>
            <person name="Liu G.H."/>
            <person name="Yang H.J."/>
            <person name="Xiao X.J."/>
            <person name="Hsiao Y.Y."/>
            <person name="Wu W.L."/>
            <person name="Chen Y.Y."/>
            <person name="Mitsuda N."/>
            <person name="Ohme-Takagi M."/>
            <person name="Luo Y.B."/>
            <person name="Van de Peer Y."/>
            <person name="Liu Z.J."/>
        </authorList>
    </citation>
    <scope>NUCLEOTIDE SEQUENCE [LARGE SCALE GENOMIC DNA]</scope>
    <source>
        <tissue evidence="1">The whole plant</tissue>
    </source>
</reference>
<dbReference type="EMBL" id="KZ503196">
    <property type="protein sequence ID" value="PKU67424.1"/>
    <property type="molecule type" value="Genomic_DNA"/>
</dbReference>
<proteinExistence type="predicted"/>